<reference evidence="4 5" key="1">
    <citation type="submission" date="2019-08" db="EMBL/GenBank/DDBJ databases">
        <title>In-depth cultivation of the pig gut microbiome towards novel bacterial diversity and tailored functional studies.</title>
        <authorList>
            <person name="Wylensek D."/>
            <person name="Hitch T.C.A."/>
            <person name="Clavel T."/>
        </authorList>
    </citation>
    <scope>NUCLEOTIDE SEQUENCE [LARGE SCALE GENOMIC DNA]</scope>
    <source>
        <strain evidence="4 5">BSM-380-WT-5A</strain>
    </source>
</reference>
<keyword evidence="2" id="KW-1133">Transmembrane helix</keyword>
<feature type="transmembrane region" description="Helical" evidence="2">
    <location>
        <begin position="212"/>
        <end position="230"/>
    </location>
</feature>
<feature type="transmembrane region" description="Helical" evidence="2">
    <location>
        <begin position="175"/>
        <end position="200"/>
    </location>
</feature>
<protein>
    <recommendedName>
        <fullName evidence="3">Histidine kinase N-terminal 7TM region domain-containing protein</fullName>
    </recommendedName>
</protein>
<feature type="transmembrane region" description="Helical" evidence="2">
    <location>
        <begin position="37"/>
        <end position="61"/>
    </location>
</feature>
<comment type="caution">
    <text evidence="4">The sequence shown here is derived from an EMBL/GenBank/DDBJ whole genome shotgun (WGS) entry which is preliminary data.</text>
</comment>
<evidence type="ECO:0000259" key="3">
    <source>
        <dbReference type="Pfam" id="PF16927"/>
    </source>
</evidence>
<gene>
    <name evidence="4" type="ORF">FYJ57_07075</name>
</gene>
<feature type="coiled-coil region" evidence="1">
    <location>
        <begin position="351"/>
        <end position="387"/>
    </location>
</feature>
<evidence type="ECO:0000256" key="1">
    <source>
        <dbReference type="SAM" id="Coils"/>
    </source>
</evidence>
<proteinExistence type="predicted"/>
<keyword evidence="2" id="KW-0812">Transmembrane</keyword>
<feature type="transmembrane region" description="Helical" evidence="2">
    <location>
        <begin position="103"/>
        <end position="124"/>
    </location>
</feature>
<dbReference type="RefSeq" id="WP_154432156.1">
    <property type="nucleotide sequence ID" value="NZ_VUMS01000011.1"/>
</dbReference>
<accession>A0A7X2P349</accession>
<dbReference type="Pfam" id="PF16927">
    <property type="entry name" value="HisKA_7TM"/>
    <property type="match status" value="1"/>
</dbReference>
<keyword evidence="5" id="KW-1185">Reference proteome</keyword>
<evidence type="ECO:0000256" key="2">
    <source>
        <dbReference type="SAM" id="Phobius"/>
    </source>
</evidence>
<evidence type="ECO:0000313" key="4">
    <source>
        <dbReference type="EMBL" id="MST66499.1"/>
    </source>
</evidence>
<dbReference type="AlphaFoldDB" id="A0A7X2P349"/>
<organism evidence="4 5">
    <name type="scientific">Oliverpabstia intestinalis</name>
    <dbReference type="NCBI Taxonomy" id="2606633"/>
    <lineage>
        <taxon>Bacteria</taxon>
        <taxon>Bacillati</taxon>
        <taxon>Bacillota</taxon>
        <taxon>Clostridia</taxon>
        <taxon>Lachnospirales</taxon>
        <taxon>Lachnospiraceae</taxon>
        <taxon>Oliverpabstia</taxon>
    </lineage>
</organism>
<feature type="transmembrane region" description="Helical" evidence="2">
    <location>
        <begin position="73"/>
        <end position="91"/>
    </location>
</feature>
<dbReference type="InterPro" id="IPR031621">
    <property type="entry name" value="HisKA_7TM"/>
</dbReference>
<keyword evidence="2" id="KW-0472">Membrane</keyword>
<feature type="transmembrane region" description="Helical" evidence="2">
    <location>
        <begin position="12"/>
        <end position="31"/>
    </location>
</feature>
<dbReference type="EMBL" id="VUMS01000011">
    <property type="protein sequence ID" value="MST66499.1"/>
    <property type="molecule type" value="Genomic_DNA"/>
</dbReference>
<evidence type="ECO:0000313" key="5">
    <source>
        <dbReference type="Proteomes" id="UP000440513"/>
    </source>
</evidence>
<keyword evidence="1" id="KW-0175">Coiled coil</keyword>
<dbReference type="Proteomes" id="UP000440513">
    <property type="component" value="Unassembled WGS sequence"/>
</dbReference>
<feature type="transmembrane region" description="Helical" evidence="2">
    <location>
        <begin position="136"/>
        <end position="155"/>
    </location>
</feature>
<feature type="domain" description="Histidine kinase N-terminal 7TM region" evidence="3">
    <location>
        <begin position="53"/>
        <end position="254"/>
    </location>
</feature>
<sequence length="560" mass="65358">MNEKTEKIKKIRNLLLAGGCIITAIICRHLPANRESGWLAFFQLTRAYLYITLYCVWGISLQRRIVNRTARRCLCGIASLMIFWFVIRTLKYDVFYEPVLRRYSWYCYYIPLLSIPSLSVIAALKMRESENQKRRQWTGIFLVITVGVILLVMTNDLHQLVFRFPAEKPWTDDEYLYGPGFVFCVAWIAIGFLTMLGILIAKCRNPEKKKMWLPFVPLGLFFIWGIANIFRVPYLKIIAGDMAAACCLLIAALFESCIQCGLILVNNRYGELFQASRGINAQISDRNLNIRYTTGDGIELDKEEMKEALENPGYEKEGIRLNSIPINGGYAFWIEDIRQHRAAYESFYELREELRDRNQLLKLEYQKEKERKQAEEKNRLYDLMQKQTAEQFQQIAGYVDQLEQCTDHREYHRLLGKILIVGSYLKRRKNLTLSALEGKELKEEELIQSLRESCSNLIFCEIQGQYYIETGKETLPAELVLKAYDFFEQTVELLLEQGGSLFYRLTDMDGVLRISVNLEGVCRTESLQEKYPLLHMEQEEEKEWFLALQLSEKGGRDEIL</sequence>
<name>A0A7X2P349_9FIRM</name>